<sequence>MRRMDIAVVGGGPAGAICALTLARGGVPVGLVHWDGYAPDGVELVSGHARRMIEQFCPDFFQRVSGVEIHETISLWGTPEPVTFNAMFNPWGAGVALERSILDHGLRDLARAAGVSIALDTKVVSAERKDGNWQLLVREGNAGTHLLSARFLIVATGRVAASIAGCPPVAESPQIALMTQLSAESDINSPQGHTLYLEAVDNGWWYALPTPDGGYFTVFCTDRDEVKKRRTTLREFLIQEMRRTHLLGPLLSSAAGNSRISGRTAGARGFGGAAGDGWIAVGDAACAPDPLSGMGIELAIQSARLGADAVLEVMEGRSASVKFAEYEDEIRKGASRSGQTAAYHYGRL</sequence>
<keyword evidence="3" id="KW-1185">Reference proteome</keyword>
<evidence type="ECO:0000313" key="3">
    <source>
        <dbReference type="Proteomes" id="UP000198620"/>
    </source>
</evidence>
<dbReference type="Proteomes" id="UP000198620">
    <property type="component" value="Unassembled WGS sequence"/>
</dbReference>
<dbReference type="InterPro" id="IPR050816">
    <property type="entry name" value="Flavin-dep_Halogenase_NPB"/>
</dbReference>
<evidence type="ECO:0000256" key="1">
    <source>
        <dbReference type="ARBA" id="ARBA00023002"/>
    </source>
</evidence>
<dbReference type="AlphaFoldDB" id="A0A1H7MCQ0"/>
<proteinExistence type="predicted"/>
<protein>
    <submittedName>
        <fullName evidence="2">Dehydrogenase (Flavoprotein)</fullName>
    </submittedName>
</protein>
<dbReference type="PANTHER" id="PTHR43747:SF5">
    <property type="entry name" value="FAD-BINDING DOMAIN-CONTAINING PROTEIN"/>
    <property type="match status" value="1"/>
</dbReference>
<dbReference type="PANTHER" id="PTHR43747">
    <property type="entry name" value="FAD-BINDING PROTEIN"/>
    <property type="match status" value="1"/>
</dbReference>
<dbReference type="SUPFAM" id="SSF51905">
    <property type="entry name" value="FAD/NAD(P)-binding domain"/>
    <property type="match status" value="1"/>
</dbReference>
<dbReference type="GO" id="GO:0016491">
    <property type="term" value="F:oxidoreductase activity"/>
    <property type="evidence" value="ECO:0007669"/>
    <property type="project" value="UniProtKB-KW"/>
</dbReference>
<keyword evidence="1" id="KW-0560">Oxidoreductase</keyword>
<evidence type="ECO:0000313" key="2">
    <source>
        <dbReference type="EMBL" id="SEL08839.1"/>
    </source>
</evidence>
<dbReference type="STRING" id="1233.SAMN05216387_10520"/>
<dbReference type="InterPro" id="IPR036188">
    <property type="entry name" value="FAD/NAD-bd_sf"/>
</dbReference>
<dbReference type="Gene3D" id="3.30.9.100">
    <property type="match status" value="1"/>
</dbReference>
<dbReference type="PRINTS" id="PR00420">
    <property type="entry name" value="RNGMNOXGNASE"/>
</dbReference>
<name>A0A1H7MCQ0_9PROT</name>
<organism evidence="2 3">
    <name type="scientific">Nitrosovibrio tenuis</name>
    <dbReference type="NCBI Taxonomy" id="1233"/>
    <lineage>
        <taxon>Bacteria</taxon>
        <taxon>Pseudomonadati</taxon>
        <taxon>Pseudomonadota</taxon>
        <taxon>Betaproteobacteria</taxon>
        <taxon>Nitrosomonadales</taxon>
        <taxon>Nitrosomonadaceae</taxon>
        <taxon>Nitrosovibrio</taxon>
    </lineage>
</organism>
<gene>
    <name evidence="2" type="ORF">SAMN05216387_10520</name>
</gene>
<dbReference type="EMBL" id="FOBH01000005">
    <property type="protein sequence ID" value="SEL08839.1"/>
    <property type="molecule type" value="Genomic_DNA"/>
</dbReference>
<dbReference type="Gene3D" id="3.50.50.60">
    <property type="entry name" value="FAD/NAD(P)-binding domain"/>
    <property type="match status" value="1"/>
</dbReference>
<reference evidence="2 3" key="1">
    <citation type="submission" date="2016-10" db="EMBL/GenBank/DDBJ databases">
        <authorList>
            <person name="de Groot N.N."/>
        </authorList>
    </citation>
    <scope>NUCLEOTIDE SEQUENCE [LARGE SCALE GENOMIC DNA]</scope>
    <source>
        <strain evidence="2 3">Nv1</strain>
    </source>
</reference>
<dbReference type="Pfam" id="PF12831">
    <property type="entry name" value="FAD_oxidored"/>
    <property type="match status" value="1"/>
</dbReference>
<accession>A0A1H7MCQ0</accession>